<dbReference type="SFLD" id="SFLDG01062">
    <property type="entry name" value="methyltransferase_(Class_A)"/>
    <property type="match status" value="1"/>
</dbReference>
<dbReference type="GO" id="GO:0070475">
    <property type="term" value="P:rRNA base methylation"/>
    <property type="evidence" value="ECO:0007669"/>
    <property type="project" value="TreeGrafter"/>
</dbReference>
<protein>
    <submittedName>
        <fullName evidence="14">23S rRNA (Adenine2503-C2)-methyltransferase</fullName>
    </submittedName>
</protein>
<reference evidence="14 15" key="1">
    <citation type="submission" date="2017-07" db="EMBL/GenBank/DDBJ databases">
        <title>Complete genome sequence of Oryzomicrobium terrae TPP412.</title>
        <authorList>
            <person name="Chiu L.-W."/>
            <person name="Lo K.-J."/>
            <person name="Tsai Y.-M."/>
            <person name="Lin S.-S."/>
            <person name="Kuo C.-H."/>
            <person name="Liu C.-T."/>
        </authorList>
    </citation>
    <scope>NUCLEOTIDE SEQUENCE [LARGE SCALE GENOMIC DNA]</scope>
    <source>
        <strain evidence="14 15">TPP412</strain>
    </source>
</reference>
<feature type="domain" description="Radical SAM core" evidence="13">
    <location>
        <begin position="105"/>
        <end position="331"/>
    </location>
</feature>
<dbReference type="PROSITE" id="PS51918">
    <property type="entry name" value="RADICAL_SAM"/>
    <property type="match status" value="1"/>
</dbReference>
<dbReference type="GO" id="GO:0005737">
    <property type="term" value="C:cytoplasm"/>
    <property type="evidence" value="ECO:0007669"/>
    <property type="project" value="UniProtKB-SubCell"/>
</dbReference>
<dbReference type="InterPro" id="IPR013785">
    <property type="entry name" value="Aldolase_TIM"/>
</dbReference>
<gene>
    <name evidence="14" type="primary">rlmN</name>
    <name evidence="14" type="ORF">OTERR_29960</name>
</gene>
<dbReference type="PANTHER" id="PTHR30544">
    <property type="entry name" value="23S RRNA METHYLTRANSFERASE"/>
    <property type="match status" value="1"/>
</dbReference>
<keyword evidence="8" id="KW-0949">S-adenosyl-L-methionine</keyword>
<evidence type="ECO:0000256" key="3">
    <source>
        <dbReference type="ARBA" id="ARBA00007544"/>
    </source>
</evidence>
<dbReference type="InterPro" id="IPR058240">
    <property type="entry name" value="rSAM_sf"/>
</dbReference>
<accession>A0A5C1EC45</accession>
<dbReference type="AlphaFoldDB" id="A0A5C1EC45"/>
<evidence type="ECO:0000256" key="12">
    <source>
        <dbReference type="ARBA" id="ARBA00023157"/>
    </source>
</evidence>
<evidence type="ECO:0000256" key="10">
    <source>
        <dbReference type="ARBA" id="ARBA00023004"/>
    </source>
</evidence>
<name>A0A5C1EC45_9RHOO</name>
<dbReference type="GO" id="GO:0030488">
    <property type="term" value="P:tRNA methylation"/>
    <property type="evidence" value="ECO:0007669"/>
    <property type="project" value="TreeGrafter"/>
</dbReference>
<evidence type="ECO:0000313" key="14">
    <source>
        <dbReference type="EMBL" id="QEL66472.1"/>
    </source>
</evidence>
<evidence type="ECO:0000256" key="1">
    <source>
        <dbReference type="ARBA" id="ARBA00001966"/>
    </source>
</evidence>
<dbReference type="NCBIfam" id="NF011034">
    <property type="entry name" value="PRK14464.1"/>
    <property type="match status" value="1"/>
</dbReference>
<dbReference type="EMBL" id="CP022579">
    <property type="protein sequence ID" value="QEL66472.1"/>
    <property type="molecule type" value="Genomic_DNA"/>
</dbReference>
<dbReference type="GO" id="GO:0051539">
    <property type="term" value="F:4 iron, 4 sulfur cluster binding"/>
    <property type="evidence" value="ECO:0007669"/>
    <property type="project" value="UniProtKB-KW"/>
</dbReference>
<dbReference type="SUPFAM" id="SSF102114">
    <property type="entry name" value="Radical SAM enzymes"/>
    <property type="match status" value="1"/>
</dbReference>
<keyword evidence="5" id="KW-0963">Cytoplasm</keyword>
<dbReference type="InterPro" id="IPR040072">
    <property type="entry name" value="Methyltransferase_A"/>
</dbReference>
<evidence type="ECO:0000256" key="7">
    <source>
        <dbReference type="ARBA" id="ARBA00022679"/>
    </source>
</evidence>
<dbReference type="SFLD" id="SFLDS00029">
    <property type="entry name" value="Radical_SAM"/>
    <property type="match status" value="1"/>
</dbReference>
<dbReference type="Pfam" id="PF04055">
    <property type="entry name" value="Radical_SAM"/>
    <property type="match status" value="1"/>
</dbReference>
<evidence type="ECO:0000256" key="9">
    <source>
        <dbReference type="ARBA" id="ARBA00022723"/>
    </source>
</evidence>
<proteinExistence type="inferred from homology"/>
<evidence type="ECO:0000256" key="6">
    <source>
        <dbReference type="ARBA" id="ARBA00022603"/>
    </source>
</evidence>
<dbReference type="GO" id="GO:0008173">
    <property type="term" value="F:RNA methyltransferase activity"/>
    <property type="evidence" value="ECO:0007669"/>
    <property type="project" value="InterPro"/>
</dbReference>
<comment type="cofactor">
    <cofactor evidence="1">
        <name>[4Fe-4S] cluster</name>
        <dbReference type="ChEBI" id="CHEBI:49883"/>
    </cofactor>
</comment>
<keyword evidence="7 14" id="KW-0808">Transferase</keyword>
<dbReference type="PIRSF" id="PIRSF006004">
    <property type="entry name" value="CHP00048"/>
    <property type="match status" value="1"/>
</dbReference>
<evidence type="ECO:0000256" key="4">
    <source>
        <dbReference type="ARBA" id="ARBA00022485"/>
    </source>
</evidence>
<keyword evidence="11" id="KW-0411">Iron-sulfur</keyword>
<evidence type="ECO:0000313" key="15">
    <source>
        <dbReference type="Proteomes" id="UP000323671"/>
    </source>
</evidence>
<keyword evidence="9" id="KW-0479">Metal-binding</keyword>
<evidence type="ECO:0000256" key="8">
    <source>
        <dbReference type="ARBA" id="ARBA00022691"/>
    </source>
</evidence>
<comment type="subcellular location">
    <subcellularLocation>
        <location evidence="2">Cytoplasm</location>
    </subcellularLocation>
</comment>
<dbReference type="Proteomes" id="UP000323671">
    <property type="component" value="Chromosome"/>
</dbReference>
<dbReference type="Gene3D" id="3.20.20.70">
    <property type="entry name" value="Aldolase class I"/>
    <property type="match status" value="1"/>
</dbReference>
<keyword evidence="10" id="KW-0408">Iron</keyword>
<evidence type="ECO:0000256" key="11">
    <source>
        <dbReference type="ARBA" id="ARBA00023014"/>
    </source>
</evidence>
<evidence type="ECO:0000256" key="2">
    <source>
        <dbReference type="ARBA" id="ARBA00004496"/>
    </source>
</evidence>
<comment type="similarity">
    <text evidence="3">Belongs to the radical SAM superfamily. RlmN family.</text>
</comment>
<evidence type="ECO:0000256" key="5">
    <source>
        <dbReference type="ARBA" id="ARBA00022490"/>
    </source>
</evidence>
<sequence>MSTPAAPLAPPLRVADLRQRLRALGAKPCHEDRVLRSWLQAAPLDSGAKRRRAEDYLPLAVRADLPALQADLDGLATVQSEHPGEDGSARLLVALADGQTVESVLLPRDGLCVSTQVGCAVGCVFCMTGREGLLRQVGSAEIVAQVALARARRPVKKVVFMGMGEPAHNLDNVLEAIDLLGTVGGIGHKNLVFSTVGDRRVFERLPHQAVKPALALSLHTSRADLRAELLPKAPRIDPEELVELGEAYARATGYPIQYQWTLIDGVNDSAAEMDGIVRLLTGKYAIMNLIPYNTVSELGFKRPAWEKATELARGLHRRHILTKLRNSAGQDIDGGCGQLRARSLADPSQPLRRMARP</sequence>
<dbReference type="InterPro" id="IPR004383">
    <property type="entry name" value="rRNA_lsu_MTrfase_RlmN/Cfr"/>
</dbReference>
<dbReference type="KEGG" id="otr:OTERR_29960"/>
<dbReference type="InterPro" id="IPR007197">
    <property type="entry name" value="rSAM"/>
</dbReference>
<evidence type="ECO:0000259" key="13">
    <source>
        <dbReference type="PROSITE" id="PS51918"/>
    </source>
</evidence>
<dbReference type="PANTHER" id="PTHR30544:SF5">
    <property type="entry name" value="RADICAL SAM CORE DOMAIN-CONTAINING PROTEIN"/>
    <property type="match status" value="1"/>
</dbReference>
<dbReference type="RefSeq" id="WP_149426299.1">
    <property type="nucleotide sequence ID" value="NZ_CP022579.1"/>
</dbReference>
<keyword evidence="15" id="KW-1185">Reference proteome</keyword>
<dbReference type="SFLD" id="SFLDF00275">
    <property type="entry name" value="adenosine_C2_methyltransferase"/>
    <property type="match status" value="1"/>
</dbReference>
<organism evidence="14 15">
    <name type="scientific">Oryzomicrobium terrae</name>
    <dbReference type="NCBI Taxonomy" id="1735038"/>
    <lineage>
        <taxon>Bacteria</taxon>
        <taxon>Pseudomonadati</taxon>
        <taxon>Pseudomonadota</taxon>
        <taxon>Betaproteobacteria</taxon>
        <taxon>Rhodocyclales</taxon>
        <taxon>Rhodocyclaceae</taxon>
        <taxon>Oryzomicrobium</taxon>
    </lineage>
</organism>
<keyword evidence="4" id="KW-0004">4Fe-4S</keyword>
<keyword evidence="12" id="KW-1015">Disulfide bond</keyword>
<keyword evidence="6 14" id="KW-0489">Methyltransferase</keyword>
<dbReference type="GO" id="GO:0046872">
    <property type="term" value="F:metal ion binding"/>
    <property type="evidence" value="ECO:0007669"/>
    <property type="project" value="UniProtKB-KW"/>
</dbReference>